<gene>
    <name evidence="1" type="ORF">NOXIFER_190</name>
</gene>
<proteinExistence type="predicted"/>
<dbReference type="OrthoDB" id="14663at10239"/>
<protein>
    <submittedName>
        <fullName evidence="1">Uncharacterized protein</fullName>
    </submittedName>
</protein>
<name>A0A1Y0T0P3_9CAUD</name>
<keyword evidence="2" id="KW-1185">Reference proteome</keyword>
<sequence length="348" mass="37107">MVAIARPVFETGPKDNVAMVDAYNAASPEVRNDLTSKLTAFGSSLSETFGAATKAVSTLGSRLSKGEINVNDAAQRIKSALGGSRSDIVGLAGSVQNGIYSELTGTVPGTNYVKGATDLYDNVQVVTGQGTYLINSDRKSAQSILGFVSDLTGNNIFKTLDLGAEAALIGGLMGTVAAWGIPQLMDSMMEGRDDQFKYSVYSRNSSSLISTSNIGMMEYYIDQGMSSALTNQTPDFGQNYLAQYSFPTGTTPADYPRLHAQLVKVMDALIPTWFTTYRGVTVSNNGDVTVQTPRPVTNLTVMARASQDARTLLISNPATRTAAMAAQNFTTVDLVQSAKQMYPMIGIR</sequence>
<evidence type="ECO:0000313" key="2">
    <source>
        <dbReference type="Proteomes" id="UP000224829"/>
    </source>
</evidence>
<accession>A0A1Y0T0P3</accession>
<organism evidence="1 2">
    <name type="scientific">Pseudomonas phage Noxifer</name>
    <dbReference type="NCBI Taxonomy" id="2006684"/>
    <lineage>
        <taxon>Viruses</taxon>
        <taxon>Duplodnaviria</taxon>
        <taxon>Heunggongvirae</taxon>
        <taxon>Uroviricota</taxon>
        <taxon>Caudoviricetes</taxon>
        <taxon>Chimalliviridae</taxon>
        <taxon>Noxifervirus</taxon>
        <taxon>Noxifervirus noxifer</taxon>
    </lineage>
</organism>
<dbReference type="EMBL" id="MF063068">
    <property type="protein sequence ID" value="ARV77359.1"/>
    <property type="molecule type" value="Genomic_DNA"/>
</dbReference>
<evidence type="ECO:0000313" key="1">
    <source>
        <dbReference type="EMBL" id="ARV77359.1"/>
    </source>
</evidence>
<reference evidence="1 2" key="1">
    <citation type="submission" date="2017-05" db="EMBL/GenBank/DDBJ databases">
        <authorList>
            <person name="Song R."/>
            <person name="Chenine A.L."/>
            <person name="Ruprecht R.M."/>
        </authorList>
    </citation>
    <scope>NUCLEOTIDE SEQUENCE [LARGE SCALE GENOMIC DNA]</scope>
</reference>
<dbReference type="Proteomes" id="UP000224829">
    <property type="component" value="Segment"/>
</dbReference>